<reference evidence="1 2" key="1">
    <citation type="submission" date="2018-11" db="EMBL/GenBank/DDBJ databases">
        <authorList>
            <consortium name="Pathogen Informatics"/>
        </authorList>
    </citation>
    <scope>NUCLEOTIDE SEQUENCE [LARGE SCALE GENOMIC DNA]</scope>
</reference>
<name>A0A3P7LX04_STRVU</name>
<dbReference type="AlphaFoldDB" id="A0A3P7LX04"/>
<protein>
    <submittedName>
        <fullName evidence="1">Uncharacterized protein</fullName>
    </submittedName>
</protein>
<sequence length="79" mass="8991">MYGHYMYMSSFNPDIFAFLDFHPDGHGDYSKACGCCLRLMQQMIMVLTRLNFSRVVDIFTCMEPHVSAAGPMPAMRSSL</sequence>
<accession>A0A3P7LX04</accession>
<evidence type="ECO:0000313" key="1">
    <source>
        <dbReference type="EMBL" id="VDM83682.1"/>
    </source>
</evidence>
<dbReference type="EMBL" id="UYYB01124572">
    <property type="protein sequence ID" value="VDM83682.1"/>
    <property type="molecule type" value="Genomic_DNA"/>
</dbReference>
<dbReference type="Proteomes" id="UP000270094">
    <property type="component" value="Unassembled WGS sequence"/>
</dbReference>
<proteinExistence type="predicted"/>
<keyword evidence="2" id="KW-1185">Reference proteome</keyword>
<evidence type="ECO:0000313" key="2">
    <source>
        <dbReference type="Proteomes" id="UP000270094"/>
    </source>
</evidence>
<gene>
    <name evidence="1" type="ORF">SVUK_LOCUS18680</name>
</gene>
<organism evidence="1 2">
    <name type="scientific">Strongylus vulgaris</name>
    <name type="common">Blood worm</name>
    <dbReference type="NCBI Taxonomy" id="40348"/>
    <lineage>
        <taxon>Eukaryota</taxon>
        <taxon>Metazoa</taxon>
        <taxon>Ecdysozoa</taxon>
        <taxon>Nematoda</taxon>
        <taxon>Chromadorea</taxon>
        <taxon>Rhabditida</taxon>
        <taxon>Rhabditina</taxon>
        <taxon>Rhabditomorpha</taxon>
        <taxon>Strongyloidea</taxon>
        <taxon>Strongylidae</taxon>
        <taxon>Strongylus</taxon>
    </lineage>
</organism>